<feature type="chain" id="PRO_5039418906" description="Extracellular solute-binding protein" evidence="7">
    <location>
        <begin position="27"/>
        <end position="476"/>
    </location>
</feature>
<comment type="caution">
    <text evidence="8">The sequence shown here is derived from an EMBL/GenBank/DDBJ whole genome shotgun (WGS) entry which is preliminary data.</text>
</comment>
<keyword evidence="3" id="KW-0813">Transport</keyword>
<dbReference type="GeneID" id="93162969"/>
<evidence type="ECO:0000256" key="2">
    <source>
        <dbReference type="ARBA" id="ARBA00008520"/>
    </source>
</evidence>
<dbReference type="Proteomes" id="UP000037392">
    <property type="component" value="Unassembled WGS sequence"/>
</dbReference>
<keyword evidence="5" id="KW-0574">Periplasm</keyword>
<organism evidence="8 9">
    <name type="scientific">[Clostridium] citroniae WAL-19142</name>
    <dbReference type="NCBI Taxonomy" id="742734"/>
    <lineage>
        <taxon>Bacteria</taxon>
        <taxon>Bacillati</taxon>
        <taxon>Bacillota</taxon>
        <taxon>Clostridia</taxon>
        <taxon>Lachnospirales</taxon>
        <taxon>Lachnospiraceae</taxon>
        <taxon>Enterocloster</taxon>
    </lineage>
</organism>
<evidence type="ECO:0000256" key="1">
    <source>
        <dbReference type="ARBA" id="ARBA00004196"/>
    </source>
</evidence>
<dbReference type="PANTHER" id="PTHR43649:SF31">
    <property type="entry name" value="SN-GLYCEROL-3-PHOSPHATE-BINDING PERIPLASMIC PROTEIN UGPB"/>
    <property type="match status" value="1"/>
</dbReference>
<name>A0A0J9BFN3_9FIRM</name>
<dbReference type="OrthoDB" id="355435at2"/>
<evidence type="ECO:0000313" key="8">
    <source>
        <dbReference type="EMBL" id="KMW11129.1"/>
    </source>
</evidence>
<dbReference type="GO" id="GO:0055085">
    <property type="term" value="P:transmembrane transport"/>
    <property type="evidence" value="ECO:0007669"/>
    <property type="project" value="InterPro"/>
</dbReference>
<keyword evidence="4 7" id="KW-0732">Signal</keyword>
<dbReference type="PANTHER" id="PTHR43649">
    <property type="entry name" value="ARABINOSE-BINDING PROTEIN-RELATED"/>
    <property type="match status" value="1"/>
</dbReference>
<dbReference type="SUPFAM" id="SSF53850">
    <property type="entry name" value="Periplasmic binding protein-like II"/>
    <property type="match status" value="1"/>
</dbReference>
<dbReference type="EMBL" id="ADLK01000056">
    <property type="protein sequence ID" value="KMW11129.1"/>
    <property type="molecule type" value="Genomic_DNA"/>
</dbReference>
<reference evidence="8 9" key="1">
    <citation type="submission" date="2011-04" db="EMBL/GenBank/DDBJ databases">
        <title>The Genome Sequence of Clostridium citroniae WAL-19142.</title>
        <authorList>
            <consortium name="The Broad Institute Genome Sequencing Platform"/>
            <person name="Earl A."/>
            <person name="Ward D."/>
            <person name="Feldgarden M."/>
            <person name="Gevers D."/>
            <person name="Warren Y.A."/>
            <person name="Tyrrell K.L."/>
            <person name="Citron D.M."/>
            <person name="Goldstein E.J."/>
            <person name="Daigneault M."/>
            <person name="Allen-Vercoe E."/>
            <person name="Young S.K."/>
            <person name="Zeng Q."/>
            <person name="Gargeya S."/>
            <person name="Fitzgerald M."/>
            <person name="Haas B."/>
            <person name="Abouelleil A."/>
            <person name="Alvarado L."/>
            <person name="Arachchi H.M."/>
            <person name="Berlin A."/>
            <person name="Brown A."/>
            <person name="Chapman S.B."/>
            <person name="Chen Z."/>
            <person name="Dunbar C."/>
            <person name="Freedman E."/>
            <person name="Gearin G."/>
            <person name="Gellesch M."/>
            <person name="Goldberg J."/>
            <person name="Griggs A."/>
            <person name="Gujja S."/>
            <person name="Heilman E.R."/>
            <person name="Heiman D."/>
            <person name="Howarth C."/>
            <person name="Larson L."/>
            <person name="Lui A."/>
            <person name="MacDonald P.J."/>
            <person name="Mehta T."/>
            <person name="Montmayeur A."/>
            <person name="Murphy C."/>
            <person name="Neiman D."/>
            <person name="Pearson M."/>
            <person name="Priest M."/>
            <person name="Roberts A."/>
            <person name="Saif S."/>
            <person name="Shea T."/>
            <person name="Shenoy N."/>
            <person name="Sisk P."/>
            <person name="Stolte C."/>
            <person name="Sykes S."/>
            <person name="White J."/>
            <person name="Yandava C."/>
            <person name="Wortman J."/>
            <person name="Nusbaum C."/>
            <person name="Birren B."/>
        </authorList>
    </citation>
    <scope>NUCLEOTIDE SEQUENCE [LARGE SCALE GENOMIC DNA]</scope>
    <source>
        <strain evidence="8 9">WAL-19142</strain>
    </source>
</reference>
<evidence type="ECO:0000256" key="7">
    <source>
        <dbReference type="SAM" id="SignalP"/>
    </source>
</evidence>
<evidence type="ECO:0000256" key="4">
    <source>
        <dbReference type="ARBA" id="ARBA00022729"/>
    </source>
</evidence>
<proteinExistence type="inferred from homology"/>
<evidence type="ECO:0000256" key="3">
    <source>
        <dbReference type="ARBA" id="ARBA00022448"/>
    </source>
</evidence>
<evidence type="ECO:0000256" key="5">
    <source>
        <dbReference type="ARBA" id="ARBA00022764"/>
    </source>
</evidence>
<accession>A0A0J9BFN3</accession>
<dbReference type="AlphaFoldDB" id="A0A0J9BFN3"/>
<sequence length="476" mass="52163">MYLRKHVAIGISLIMAMASISGCGGAKGGNGAPQNKETQGKETQDKGAQDKGGQDKAAQGKDDQAGTSAAQAQSGESKVITVFHYMGQSVKQDSLVKLEEAYMEAHPEITFENVFYNQGTDYFPQLSTALASGEQPDIIMGNPAMYPDLIENGYAMDLSDNEVIRNMGLDQYDLNDVSADGKVYAVPIDFKTSGIFYNKKIFEEQGIEVPKTRTQFKEVIQKLHDAGIDPFIDVYGEGSTGDLETRSTIWPRAIAAGDLDIFDQWMSGKAGVADYPYVEEALSVWDDRMLYPRTDAMANNQDKALELFIAGEGAMIFTGNWNIGEIEARGKDQGFEFDFFVPPIDDTENSGKMGVLVDQCFMVNPNADALDESLGFLEYWVTDGALTWSEGTLMPLITGESSDKLLPVVQTIAEVKKSGNYVSQGAFTKPMNTEFTNAWRKALISYAESVVTGKPMTHEECIANIQSMFDDIIATN</sequence>
<dbReference type="PROSITE" id="PS01037">
    <property type="entry name" value="SBP_BACTERIAL_1"/>
    <property type="match status" value="1"/>
</dbReference>
<dbReference type="Pfam" id="PF01547">
    <property type="entry name" value="SBP_bac_1"/>
    <property type="match status" value="1"/>
</dbReference>
<evidence type="ECO:0008006" key="10">
    <source>
        <dbReference type="Google" id="ProtNLM"/>
    </source>
</evidence>
<comment type="similarity">
    <text evidence="2">Belongs to the bacterial solute-binding protein 1 family.</text>
</comment>
<comment type="subcellular location">
    <subcellularLocation>
        <location evidence="1">Cell envelope</location>
    </subcellularLocation>
</comment>
<evidence type="ECO:0000313" key="9">
    <source>
        <dbReference type="Proteomes" id="UP000037392"/>
    </source>
</evidence>
<feature type="signal peptide" evidence="7">
    <location>
        <begin position="1"/>
        <end position="26"/>
    </location>
</feature>
<dbReference type="InterPro" id="IPR050490">
    <property type="entry name" value="Bact_solute-bd_prot1"/>
</dbReference>
<dbReference type="PROSITE" id="PS51257">
    <property type="entry name" value="PROKAR_LIPOPROTEIN"/>
    <property type="match status" value="1"/>
</dbReference>
<dbReference type="InterPro" id="IPR006061">
    <property type="entry name" value="SBP_1_CS"/>
</dbReference>
<dbReference type="InterPro" id="IPR006059">
    <property type="entry name" value="SBP"/>
</dbReference>
<feature type="compositionally biased region" description="Basic and acidic residues" evidence="6">
    <location>
        <begin position="38"/>
        <end position="64"/>
    </location>
</feature>
<gene>
    <name evidence="8" type="ORF">HMPREF9470_00416</name>
</gene>
<protein>
    <recommendedName>
        <fullName evidence="10">Extracellular solute-binding protein</fullName>
    </recommendedName>
</protein>
<feature type="region of interest" description="Disordered" evidence="6">
    <location>
        <begin position="25"/>
        <end position="73"/>
    </location>
</feature>
<evidence type="ECO:0000256" key="6">
    <source>
        <dbReference type="SAM" id="MobiDB-lite"/>
    </source>
</evidence>
<dbReference type="RefSeq" id="WP_007861894.1">
    <property type="nucleotide sequence ID" value="NZ_KQ235875.1"/>
</dbReference>
<dbReference type="GO" id="GO:0030313">
    <property type="term" value="C:cell envelope"/>
    <property type="evidence" value="ECO:0007669"/>
    <property type="project" value="UniProtKB-SubCell"/>
</dbReference>
<dbReference type="PATRIC" id="fig|742734.4.peg.443"/>
<dbReference type="Gene3D" id="3.40.190.10">
    <property type="entry name" value="Periplasmic binding protein-like II"/>
    <property type="match status" value="1"/>
</dbReference>